<comment type="similarity">
    <text evidence="2">Belongs to the CPA3 antiporters (TC 2.A.63) subunit D family.</text>
</comment>
<keyword evidence="6 8" id="KW-0472">Membrane</keyword>
<feature type="transmembrane region" description="Helical" evidence="8">
    <location>
        <begin position="264"/>
        <end position="284"/>
    </location>
</feature>
<comment type="subcellular location">
    <subcellularLocation>
        <location evidence="1">Cell membrane</location>
        <topology evidence="1">Multi-pass membrane protein</topology>
    </subcellularLocation>
    <subcellularLocation>
        <location evidence="7">Membrane</location>
        <topology evidence="7">Multi-pass membrane protein</topology>
    </subcellularLocation>
</comment>
<evidence type="ECO:0000256" key="5">
    <source>
        <dbReference type="ARBA" id="ARBA00022989"/>
    </source>
</evidence>
<dbReference type="AlphaFoldDB" id="A0A023WXX1"/>
<reference evidence="10 11" key="1">
    <citation type="submission" date="2014-03" db="EMBL/GenBank/DDBJ databases">
        <title>Complete genome sequence of Pseudomonas stutzeri 19SMN4.</title>
        <authorList>
            <person name="Brunet-Galmes I."/>
            <person name="Nogales B."/>
            <person name="Busquets A."/>
            <person name="Pena A."/>
            <person name="Gomila M."/>
            <person name="Garcia-Valdes E."/>
            <person name="Lalucat J."/>
            <person name="Bennasar A."/>
            <person name="Bosch R."/>
        </authorList>
    </citation>
    <scope>NUCLEOTIDE SEQUENCE [LARGE SCALE GENOMIC DNA]</scope>
    <source>
        <strain evidence="10 11">19SMN4</strain>
    </source>
</reference>
<feature type="transmembrane region" description="Helical" evidence="8">
    <location>
        <begin position="363"/>
        <end position="383"/>
    </location>
</feature>
<dbReference type="PRINTS" id="PR01437">
    <property type="entry name" value="NUOXDRDTASE4"/>
</dbReference>
<feature type="transmembrane region" description="Helical" evidence="8">
    <location>
        <begin position="128"/>
        <end position="147"/>
    </location>
</feature>
<evidence type="ECO:0000256" key="8">
    <source>
        <dbReference type="SAM" id="Phobius"/>
    </source>
</evidence>
<feature type="transmembrane region" description="Helical" evidence="8">
    <location>
        <begin position="291"/>
        <end position="313"/>
    </location>
</feature>
<dbReference type="InterPro" id="IPR050586">
    <property type="entry name" value="CPA3_Na-H_Antiporter_D"/>
</dbReference>
<feature type="transmembrane region" description="Helical" evidence="8">
    <location>
        <begin position="154"/>
        <end position="176"/>
    </location>
</feature>
<evidence type="ECO:0000259" key="9">
    <source>
        <dbReference type="Pfam" id="PF00361"/>
    </source>
</evidence>
<feature type="domain" description="NADH:quinone oxidoreductase/Mrp antiporter transmembrane" evidence="9">
    <location>
        <begin position="122"/>
        <end position="411"/>
    </location>
</feature>
<feature type="transmembrane region" description="Helical" evidence="8">
    <location>
        <begin position="29"/>
        <end position="49"/>
    </location>
</feature>
<feature type="transmembrane region" description="Helical" evidence="8">
    <location>
        <begin position="196"/>
        <end position="214"/>
    </location>
</feature>
<evidence type="ECO:0000256" key="2">
    <source>
        <dbReference type="ARBA" id="ARBA00005346"/>
    </source>
</evidence>
<dbReference type="GO" id="GO:0042773">
    <property type="term" value="P:ATP synthesis coupled electron transport"/>
    <property type="evidence" value="ECO:0007669"/>
    <property type="project" value="InterPro"/>
</dbReference>
<gene>
    <name evidence="10" type="ORF">UIB01_19680</name>
</gene>
<dbReference type="GO" id="GO:0005886">
    <property type="term" value="C:plasma membrane"/>
    <property type="evidence" value="ECO:0007669"/>
    <property type="project" value="UniProtKB-SubCell"/>
</dbReference>
<protein>
    <submittedName>
        <fullName evidence="10">NADH dehydrogenase</fullName>
    </submittedName>
</protein>
<dbReference type="EMBL" id="CP007509">
    <property type="protein sequence ID" value="AHY44575.1"/>
    <property type="molecule type" value="Genomic_DNA"/>
</dbReference>
<feature type="transmembrane region" description="Helical" evidence="8">
    <location>
        <begin position="6"/>
        <end position="22"/>
    </location>
</feature>
<feature type="transmembrane region" description="Helical" evidence="8">
    <location>
        <begin position="319"/>
        <end position="342"/>
    </location>
</feature>
<dbReference type="PATRIC" id="fig|316.97.peg.3933"/>
<feature type="transmembrane region" description="Helical" evidence="8">
    <location>
        <begin position="446"/>
        <end position="469"/>
    </location>
</feature>
<dbReference type="GO" id="GO:0008137">
    <property type="term" value="F:NADH dehydrogenase (ubiquinone) activity"/>
    <property type="evidence" value="ECO:0007669"/>
    <property type="project" value="InterPro"/>
</dbReference>
<keyword evidence="5 8" id="KW-1133">Transmembrane helix</keyword>
<dbReference type="Pfam" id="PF00361">
    <property type="entry name" value="Proton_antipo_M"/>
    <property type="match status" value="1"/>
</dbReference>
<evidence type="ECO:0000256" key="3">
    <source>
        <dbReference type="ARBA" id="ARBA00022475"/>
    </source>
</evidence>
<dbReference type="KEGG" id="pstu:UIB01_19680"/>
<feature type="transmembrane region" description="Helical" evidence="8">
    <location>
        <begin position="403"/>
        <end position="425"/>
    </location>
</feature>
<proteinExistence type="inferred from homology"/>
<keyword evidence="3" id="KW-1003">Cell membrane</keyword>
<evidence type="ECO:0000313" key="11">
    <source>
        <dbReference type="Proteomes" id="UP000025238"/>
    </source>
</evidence>
<evidence type="ECO:0000313" key="10">
    <source>
        <dbReference type="EMBL" id="AHY44575.1"/>
    </source>
</evidence>
<organism evidence="10 11">
    <name type="scientific">Stutzerimonas stutzeri</name>
    <name type="common">Pseudomonas stutzeri</name>
    <dbReference type="NCBI Taxonomy" id="316"/>
    <lineage>
        <taxon>Bacteria</taxon>
        <taxon>Pseudomonadati</taxon>
        <taxon>Pseudomonadota</taxon>
        <taxon>Gammaproteobacteria</taxon>
        <taxon>Pseudomonadales</taxon>
        <taxon>Pseudomonadaceae</taxon>
        <taxon>Stutzerimonas</taxon>
    </lineage>
</organism>
<dbReference type="InterPro" id="IPR003918">
    <property type="entry name" value="NADH_UbQ_OxRdtase"/>
</dbReference>
<dbReference type="PANTHER" id="PTHR42703:SF1">
    <property type="entry name" value="NA(+)_H(+) ANTIPORTER SUBUNIT D1"/>
    <property type="match status" value="1"/>
</dbReference>
<evidence type="ECO:0000256" key="1">
    <source>
        <dbReference type="ARBA" id="ARBA00004651"/>
    </source>
</evidence>
<keyword evidence="4 7" id="KW-0812">Transmembrane</keyword>
<evidence type="ECO:0000256" key="6">
    <source>
        <dbReference type="ARBA" id="ARBA00023136"/>
    </source>
</evidence>
<dbReference type="Proteomes" id="UP000025238">
    <property type="component" value="Chromosome"/>
</dbReference>
<evidence type="ECO:0000256" key="7">
    <source>
        <dbReference type="RuleBase" id="RU000320"/>
    </source>
</evidence>
<feature type="transmembrane region" description="Helical" evidence="8">
    <location>
        <begin position="105"/>
        <end position="122"/>
    </location>
</feature>
<feature type="transmembrane region" description="Helical" evidence="8">
    <location>
        <begin position="69"/>
        <end position="93"/>
    </location>
</feature>
<dbReference type="OrthoDB" id="9768329at2"/>
<feature type="transmembrane region" description="Helical" evidence="8">
    <location>
        <begin position="226"/>
        <end position="252"/>
    </location>
</feature>
<dbReference type="PANTHER" id="PTHR42703">
    <property type="entry name" value="NADH DEHYDROGENASE"/>
    <property type="match status" value="1"/>
</dbReference>
<sequence>MNAALASLLLPLVGALLLILLRPTRSGRWVIALSLGALVAAIMALQVVLDHGERNLLVGGWETGLAIRFRLTPLAALLLVFTAGLHLLVALYAARIPHAAGREDYWPLSCLLHAALAALWLSADLFNLYVTLELLSLVAVALVSLAGRKAWKPALNYLLLSLAGSLAYLLGVALVYGRYGVLDLTLLAQLSEADGVTHLALLLMTLGLMLKAALWPLHLWLPPAHAAAPTAVSALLSALVVKGPLYILWLIWSEIAPAEFGRDAGLLFGTAGVLALLAGGWSALRAPRLKTLVAYSTVAQLGYALLALGLLLHLDEPRLHAALWLFVLAHGLAKVSMFLAAGELQSILGSKRVTGMRGASQNVPIALAAFAVAGGSLVGLPPSGGFLAKWLLLQPLFEQPQHWPWAVGVLLGTLMSAAYVFRVVAHGFDRARPNPPSIHPDRLAQWLALLPALLVWGLALISEPLLLWLGGLGR</sequence>
<accession>A0A023WXX1</accession>
<name>A0A023WXX1_STUST</name>
<evidence type="ECO:0000256" key="4">
    <source>
        <dbReference type="ARBA" id="ARBA00022692"/>
    </source>
</evidence>
<dbReference type="InterPro" id="IPR001750">
    <property type="entry name" value="ND/Mrp_TM"/>
</dbReference>